<dbReference type="SUPFAM" id="SSF63592">
    <property type="entry name" value="Flagellar transcriptional activator FlhD"/>
    <property type="match status" value="1"/>
</dbReference>
<keyword evidence="10" id="KW-1185">Reference proteome</keyword>
<name>A0ABZ0MKN0_9ENTR</name>
<protein>
    <submittedName>
        <fullName evidence="9">Flagellar transcriptional regulator FlhD</fullName>
    </submittedName>
</protein>
<dbReference type="InterPro" id="IPR036194">
    <property type="entry name" value="FlhD_sf"/>
</dbReference>
<dbReference type="Gene3D" id="1.10.4000.10">
    <property type="entry name" value="Flagellar transcriptional activator FlhD"/>
    <property type="match status" value="1"/>
</dbReference>
<keyword evidence="9" id="KW-0969">Cilium</keyword>
<accession>A0ABZ0MKN0</accession>
<gene>
    <name evidence="9" type="ORF">Q8Y70_15640</name>
</gene>
<evidence type="ECO:0000256" key="5">
    <source>
        <dbReference type="ARBA" id="ARBA00023157"/>
    </source>
</evidence>
<keyword evidence="1" id="KW-0963">Cytoplasm</keyword>
<keyword evidence="2" id="KW-1005">Bacterial flagellum biogenesis</keyword>
<evidence type="ECO:0000256" key="8">
    <source>
        <dbReference type="ARBA" id="ARBA00025431"/>
    </source>
</evidence>
<keyword evidence="9" id="KW-0966">Cell projection</keyword>
<keyword evidence="7" id="KW-0804">Transcription</keyword>
<keyword evidence="9" id="KW-0282">Flagellum</keyword>
<keyword evidence="6" id="KW-0010">Activator</keyword>
<keyword evidence="5" id="KW-1015">Disulfide bond</keyword>
<dbReference type="InterPro" id="IPR023559">
    <property type="entry name" value="Flagellar_FlhD"/>
</dbReference>
<evidence type="ECO:0000313" key="10">
    <source>
        <dbReference type="Proteomes" id="UP001302368"/>
    </source>
</evidence>
<keyword evidence="3" id="KW-0805">Transcription regulation</keyword>
<dbReference type="Pfam" id="PF05247">
    <property type="entry name" value="FlhD"/>
    <property type="match status" value="1"/>
</dbReference>
<keyword evidence="4" id="KW-0238">DNA-binding</keyword>
<reference evidence="9 10" key="1">
    <citation type="submission" date="2023-10" db="EMBL/GenBank/DDBJ databases">
        <title>Genome sequencing of the isolated polysaccharide-producing bacterium Kosakonia sacchari KS2022.</title>
        <authorList>
            <person name="Yi X."/>
        </authorList>
    </citation>
    <scope>NUCLEOTIDE SEQUENCE [LARGE SCALE GENOMIC DNA]</scope>
    <source>
        <strain evidence="9 10">KS2022</strain>
    </source>
</reference>
<proteinExistence type="predicted"/>
<organism evidence="9 10">
    <name type="scientific">Kosakonia sacchari</name>
    <dbReference type="NCBI Taxonomy" id="1158459"/>
    <lineage>
        <taxon>Bacteria</taxon>
        <taxon>Pseudomonadati</taxon>
        <taxon>Pseudomonadota</taxon>
        <taxon>Gammaproteobacteria</taxon>
        <taxon>Enterobacterales</taxon>
        <taxon>Enterobacteriaceae</taxon>
        <taxon>Kosakonia</taxon>
    </lineage>
</organism>
<dbReference type="EMBL" id="CP137744">
    <property type="protein sequence ID" value="WOZ76031.1"/>
    <property type="molecule type" value="Genomic_DNA"/>
</dbReference>
<evidence type="ECO:0000313" key="9">
    <source>
        <dbReference type="EMBL" id="WOZ76031.1"/>
    </source>
</evidence>
<evidence type="ECO:0000256" key="7">
    <source>
        <dbReference type="ARBA" id="ARBA00023163"/>
    </source>
</evidence>
<comment type="function">
    <text evidence="8">Functions in complex with FlhC as a master transcriptional regulator that regulates transcription of several flagellar and non-flagellar operons by binding to their promoter region. Activates expression of class 2 flagellar genes, including fliA, which is a flagellum-specific sigma factor that turns on the class 3 genes. Also regulates genes whose products function in a variety of physiological pathways.</text>
</comment>
<dbReference type="Proteomes" id="UP001302368">
    <property type="component" value="Chromosome"/>
</dbReference>
<evidence type="ECO:0000256" key="1">
    <source>
        <dbReference type="ARBA" id="ARBA00022490"/>
    </source>
</evidence>
<sequence>MIERNNLLHEIYQLNLAYLLLVQRLANESDCASKLSNGLSEDMIEKIAGLTLPQLVSLAETNQIIVKPSFNCALPERGQSYVSRKMNVRFK</sequence>
<evidence type="ECO:0000256" key="4">
    <source>
        <dbReference type="ARBA" id="ARBA00023125"/>
    </source>
</evidence>
<evidence type="ECO:0000256" key="2">
    <source>
        <dbReference type="ARBA" id="ARBA00022795"/>
    </source>
</evidence>
<evidence type="ECO:0000256" key="3">
    <source>
        <dbReference type="ARBA" id="ARBA00023015"/>
    </source>
</evidence>
<dbReference type="RefSeq" id="WP_200553059.1">
    <property type="nucleotide sequence ID" value="NZ_CP137744.1"/>
</dbReference>
<evidence type="ECO:0000256" key="6">
    <source>
        <dbReference type="ARBA" id="ARBA00023159"/>
    </source>
</evidence>